<dbReference type="InterPro" id="IPR027277">
    <property type="entry name" value="NadC/ModD"/>
</dbReference>
<dbReference type="SUPFAM" id="SSF51690">
    <property type="entry name" value="Nicotinate/Quinolinate PRTase C-terminal domain-like"/>
    <property type="match status" value="1"/>
</dbReference>
<keyword evidence="4 5" id="KW-0808">Transferase</keyword>
<feature type="domain" description="Quinolinate phosphoribosyl transferase C-terminal" evidence="6">
    <location>
        <begin position="104"/>
        <end position="263"/>
    </location>
</feature>
<evidence type="ECO:0000256" key="4">
    <source>
        <dbReference type="ARBA" id="ARBA00022679"/>
    </source>
</evidence>
<dbReference type="GO" id="GO:0005737">
    <property type="term" value="C:cytoplasm"/>
    <property type="evidence" value="ECO:0007669"/>
    <property type="project" value="TreeGrafter"/>
</dbReference>
<sequence length="278" mass="31243">MITNSEILEYINEDLPFMDLTTSLQSYEKTKARLELFTRVDCVASCTEISAKIAEILDCEVKFVKSSRSFAKEGDMLLAYEGEYANIHKAWKLTQVLLEYSCAIATYTNKMLNLAKSVNQKCQILGTRKTFPFAKKFCVQALLDGGGEVHRLNLSDSILFFDKHRIVYKNSDEFFADLRAIKHKVPEKKVVVEALNLDDAIKLLEIADVIQLDKMSLEDTKKIVELRDKNYKNVKIISAGGINVNNVKDYASCGIDAVVTSAMYLSGIGNIKAKISKI</sequence>
<gene>
    <name evidence="8" type="primary">modD</name>
    <name evidence="8" type="ORF">CQ405_04410</name>
</gene>
<dbReference type="EMBL" id="PDHH01000003">
    <property type="protein sequence ID" value="PSM52301.1"/>
    <property type="molecule type" value="Genomic_DNA"/>
</dbReference>
<protein>
    <recommendedName>
        <fullName evidence="2">Putative pyrophosphorylase ModD</fullName>
    </recommendedName>
</protein>
<dbReference type="InterPro" id="IPR002638">
    <property type="entry name" value="Quinolinate_PRibosylTrfase_C"/>
</dbReference>
<dbReference type="InterPro" id="IPR036068">
    <property type="entry name" value="Nicotinate_pribotase-like_C"/>
</dbReference>
<dbReference type="SUPFAM" id="SSF54675">
    <property type="entry name" value="Nicotinate/Quinolinate PRTase N-terminal domain-like"/>
    <property type="match status" value="1"/>
</dbReference>
<comment type="caution">
    <text evidence="8">The sequence shown here is derived from an EMBL/GenBank/DDBJ whole genome shotgun (WGS) entry which is preliminary data.</text>
</comment>
<evidence type="ECO:0000259" key="6">
    <source>
        <dbReference type="Pfam" id="PF01729"/>
    </source>
</evidence>
<name>A0A2P8R1D3_9BACT</name>
<dbReference type="InterPro" id="IPR037128">
    <property type="entry name" value="Quinolinate_PRibosylTase_N_sf"/>
</dbReference>
<feature type="domain" description="Quinolinate phosphoribosyl transferase N-terminal" evidence="7">
    <location>
        <begin position="19"/>
        <end position="102"/>
    </location>
</feature>
<dbReference type="NCBIfam" id="TIGR01334">
    <property type="entry name" value="modD"/>
    <property type="match status" value="1"/>
</dbReference>
<keyword evidence="9" id="KW-1185">Reference proteome</keyword>
<dbReference type="OrthoDB" id="9782546at2"/>
<evidence type="ECO:0000256" key="3">
    <source>
        <dbReference type="ARBA" id="ARBA00022676"/>
    </source>
</evidence>
<dbReference type="GO" id="GO:0004514">
    <property type="term" value="F:nicotinate-nucleotide diphosphorylase (carboxylating) activity"/>
    <property type="evidence" value="ECO:0007669"/>
    <property type="project" value="InterPro"/>
</dbReference>
<dbReference type="Proteomes" id="UP000240535">
    <property type="component" value="Unassembled WGS sequence"/>
</dbReference>
<organism evidence="8 9">
    <name type="scientific">Campylobacter blaseri</name>
    <dbReference type="NCBI Taxonomy" id="2042961"/>
    <lineage>
        <taxon>Bacteria</taxon>
        <taxon>Pseudomonadati</taxon>
        <taxon>Campylobacterota</taxon>
        <taxon>Epsilonproteobacteria</taxon>
        <taxon>Campylobacterales</taxon>
        <taxon>Campylobacteraceae</taxon>
        <taxon>Campylobacter</taxon>
    </lineage>
</organism>
<keyword evidence="3 5" id="KW-0328">Glycosyltransferase</keyword>
<dbReference type="GO" id="GO:0034213">
    <property type="term" value="P:quinolinate catabolic process"/>
    <property type="evidence" value="ECO:0007669"/>
    <property type="project" value="TreeGrafter"/>
</dbReference>
<dbReference type="RefSeq" id="WP_106871029.1">
    <property type="nucleotide sequence ID" value="NZ_CP053841.1"/>
</dbReference>
<dbReference type="InterPro" id="IPR022412">
    <property type="entry name" value="Quinolinate_PRibosylTrfase_N"/>
</dbReference>
<evidence type="ECO:0000313" key="9">
    <source>
        <dbReference type="Proteomes" id="UP000240535"/>
    </source>
</evidence>
<dbReference type="Gene3D" id="3.20.20.70">
    <property type="entry name" value="Aldolase class I"/>
    <property type="match status" value="1"/>
</dbReference>
<dbReference type="GO" id="GO:0009435">
    <property type="term" value="P:NAD+ biosynthetic process"/>
    <property type="evidence" value="ECO:0007669"/>
    <property type="project" value="InterPro"/>
</dbReference>
<dbReference type="FunFam" id="3.20.20.70:FF:000030">
    <property type="entry name" value="Nicotinate-nucleotide pyrophosphorylase, carboxylating"/>
    <property type="match status" value="1"/>
</dbReference>
<dbReference type="InterPro" id="IPR013785">
    <property type="entry name" value="Aldolase_TIM"/>
</dbReference>
<dbReference type="InterPro" id="IPR006242">
    <property type="entry name" value="ModD"/>
</dbReference>
<evidence type="ECO:0000256" key="1">
    <source>
        <dbReference type="ARBA" id="ARBA00009400"/>
    </source>
</evidence>
<evidence type="ECO:0000256" key="5">
    <source>
        <dbReference type="PIRNR" id="PIRNR006250"/>
    </source>
</evidence>
<dbReference type="AlphaFoldDB" id="A0A2P8R1D3"/>
<comment type="similarity">
    <text evidence="1 5">Belongs to the NadC/ModD family.</text>
</comment>
<dbReference type="Gene3D" id="3.90.1170.20">
    <property type="entry name" value="Quinolinate phosphoribosyl transferase, N-terminal domain"/>
    <property type="match status" value="1"/>
</dbReference>
<proteinExistence type="inferred from homology"/>
<dbReference type="PIRSF" id="PIRSF006250">
    <property type="entry name" value="NadC_ModD"/>
    <property type="match status" value="1"/>
</dbReference>
<evidence type="ECO:0000313" key="8">
    <source>
        <dbReference type="EMBL" id="PSM52301.1"/>
    </source>
</evidence>
<accession>A0A2P8R1D3</accession>
<evidence type="ECO:0000256" key="2">
    <source>
        <dbReference type="ARBA" id="ARBA00019205"/>
    </source>
</evidence>
<dbReference type="Pfam" id="PF01729">
    <property type="entry name" value="QRPTase_C"/>
    <property type="match status" value="1"/>
</dbReference>
<dbReference type="PANTHER" id="PTHR32179">
    <property type="entry name" value="NICOTINATE-NUCLEOTIDE PYROPHOSPHORYLASE [CARBOXYLATING]"/>
    <property type="match status" value="1"/>
</dbReference>
<evidence type="ECO:0000259" key="7">
    <source>
        <dbReference type="Pfam" id="PF02749"/>
    </source>
</evidence>
<dbReference type="PANTHER" id="PTHR32179:SF4">
    <property type="entry name" value="PYROPHOSPHORYLASE MODD-RELATED"/>
    <property type="match status" value="1"/>
</dbReference>
<reference evidence="9" key="1">
    <citation type="submission" date="2017-10" db="EMBL/GenBank/DDBJ databases">
        <title>Campylobacter species from seals.</title>
        <authorList>
            <person name="Gilbert M.J."/>
            <person name="Zomer A.L."/>
            <person name="Timmerman A.J."/>
            <person name="Duim B."/>
            <person name="Wagenaar J.A."/>
        </authorList>
    </citation>
    <scope>NUCLEOTIDE SEQUENCE [LARGE SCALE GENOMIC DNA]</scope>
    <source>
        <strain evidence="9">17S00004-5</strain>
    </source>
</reference>
<dbReference type="Pfam" id="PF02749">
    <property type="entry name" value="QRPTase_N"/>
    <property type="match status" value="1"/>
</dbReference>